<name>A0A2A3MBB9_PSEDL</name>
<evidence type="ECO:0000313" key="2">
    <source>
        <dbReference type="Proteomes" id="UP000218102"/>
    </source>
</evidence>
<evidence type="ECO:0000313" key="1">
    <source>
        <dbReference type="EMBL" id="PBJ97294.1"/>
    </source>
</evidence>
<gene>
    <name evidence="1" type="ORF">CMV24_00830</name>
</gene>
<reference evidence="1 2" key="1">
    <citation type="submission" date="2017-09" db="EMBL/GenBank/DDBJ databases">
        <authorList>
            <person name="Ehlers B."/>
            <person name="Leendertz F.H."/>
        </authorList>
    </citation>
    <scope>NUCLEOTIDE SEQUENCE [LARGE SCALE GENOMIC DNA]</scope>
    <source>
        <strain evidence="1 2">DJ-1</strain>
    </source>
</reference>
<proteinExistence type="predicted"/>
<accession>A0A2A3MBB9</accession>
<organism evidence="1 2">
    <name type="scientific">Pseudomonas plecoglossicida</name>
    <dbReference type="NCBI Taxonomy" id="70775"/>
    <lineage>
        <taxon>Bacteria</taxon>
        <taxon>Pseudomonadati</taxon>
        <taxon>Pseudomonadota</taxon>
        <taxon>Gammaproteobacteria</taxon>
        <taxon>Pseudomonadales</taxon>
        <taxon>Pseudomonadaceae</taxon>
        <taxon>Pseudomonas</taxon>
    </lineage>
</organism>
<comment type="caution">
    <text evidence="1">The sequence shown here is derived from an EMBL/GenBank/DDBJ whole genome shotgun (WGS) entry which is preliminary data.</text>
</comment>
<dbReference type="Proteomes" id="UP000218102">
    <property type="component" value="Unassembled WGS sequence"/>
</dbReference>
<dbReference type="EMBL" id="NTME01000001">
    <property type="protein sequence ID" value="PBJ97294.1"/>
    <property type="molecule type" value="Genomic_DNA"/>
</dbReference>
<dbReference type="AlphaFoldDB" id="A0A2A3MBB9"/>
<protein>
    <submittedName>
        <fullName evidence="1">Uncharacterized protein</fullName>
    </submittedName>
</protein>
<sequence length="77" mass="8819">MHGTGFAGVRGHARSHRDRASLRVLHKSGYAIQPSGWERFKRIRSNPVSRTPRQVIKELPEPFGLRLGSHCYRIRDA</sequence>